<name>A0A7T8EQF9_9CAUD</name>
<accession>A0A7T8EQF9</accession>
<keyword evidence="3" id="KW-1185">Reference proteome</keyword>
<feature type="compositionally biased region" description="Polar residues" evidence="1">
    <location>
        <begin position="7"/>
        <end position="22"/>
    </location>
</feature>
<evidence type="ECO:0000313" key="2">
    <source>
        <dbReference type="EMBL" id="QQO90806.1"/>
    </source>
</evidence>
<dbReference type="EMBL" id="MW286266">
    <property type="protein sequence ID" value="QQO90806.1"/>
    <property type="molecule type" value="Genomic_DNA"/>
</dbReference>
<proteinExistence type="predicted"/>
<evidence type="ECO:0000313" key="3">
    <source>
        <dbReference type="Proteomes" id="UP000595692"/>
    </source>
</evidence>
<feature type="region of interest" description="Disordered" evidence="1">
    <location>
        <begin position="1"/>
        <end position="43"/>
    </location>
</feature>
<organism evidence="2 3">
    <name type="scientific">Pseudomonas phage Bertil</name>
    <dbReference type="NCBI Taxonomy" id="2801385"/>
    <lineage>
        <taxon>Viruses</taxon>
        <taxon>Duplodnaviria</taxon>
        <taxon>Heunggongvirae</taxon>
        <taxon>Uroviricota</taxon>
        <taxon>Caudoviricetes</taxon>
        <taxon>Autographivirales</taxon>
        <taxon>Autoscriptoviridae</taxon>
        <taxon>Bertilvirus</taxon>
        <taxon>Bertilvirus bertil</taxon>
    </lineage>
</organism>
<reference evidence="2 3" key="1">
    <citation type="submission" date="2020-11" db="EMBL/GenBank/DDBJ databases">
        <authorList>
            <person name="Joergensen J.B."/>
            <person name="Djurhuus A.M."/>
            <person name="Carstens A.B."/>
            <person name="Kot W."/>
            <person name="Neve H."/>
            <person name="Morris C.E."/>
            <person name="Hansen L.H."/>
        </authorList>
    </citation>
    <scope>NUCLEOTIDE SEQUENCE [LARGE SCALE GENOMIC DNA]</scope>
</reference>
<protein>
    <submittedName>
        <fullName evidence="2">Internal virion protein</fullName>
    </submittedName>
</protein>
<sequence>MVLRTSDPINVSNPSGTPQVRQSGVGPVAPDVRKFSRGGALPSESTADRILSSLIPLGMKAAEGAFKEQLESKYLEGVQAAAQGRSEEELETNPLTADWTKAGYRDTAGRLAISQQQAQLQLDLPKLAQGTPEDFRTYMDTKRPALVDQLNGMSKQQRAAAFAQMANDEIGAQKKYTTARSAWILEQEQRSIQQSMTVRRGNMDAAKGDMELYQTEVSNFTGAIYKDVWQNPKLTPQLKQDMTRQAAEFASSSDNVAVYDQLKNVQFDFADGTRGTMMSRLSFEDQIKVDKAHRSSMDRVKVTRSQDFETWKAASMTAWSDPNVGATESFDEVDAQIRAAESSGILGVGGRETILKSYFTAKARNNDDSYSAQAYARGDQQALFSRGKDAQDGLKAYLKVNKGQPLPQVVQGLMTIGNNYGQDTALVQAGEFLKPAFATLGYGEEISPQNAELVTNTLQALSIADQNNPGAKSKFIQTLEPAQQDMALYIAEAQKEGIADPMTAIKYARSKQLQDKQTGGLRQEMVAKARKEDAAVVQDIDDRQLLGTISAPFKAFFSTDGANRDKLRTGRSWFENADRTADIRAQGQVALAEELAIIGQTNPTMSADSRRSKALANVAGRAVETESGPLIMPRGQSLQSYFGVPAYADQQFVGKSIDDMMKPQEGNRIAWSIDATNKLIYRELNGENKVVKSGVMDPKTVAPAVQARLDSEAEKQSQQVGPGVETNGVRYNGLNTANIEPNQMLKLRADIVQSEGVRNSKYPDGKVGESSFGVGIHQSNNHYQQPLNRDGTYTDSQIRDTFNRASNDAAEMAVKSMKSIGVQGEGYLRFFGELAYQSPKSARDPDLLAHISLGNKAEALAALKATPAYKNSPSDRQERYVQKLQAAMR</sequence>
<evidence type="ECO:0000256" key="1">
    <source>
        <dbReference type="SAM" id="MobiDB-lite"/>
    </source>
</evidence>
<dbReference type="Proteomes" id="UP000595692">
    <property type="component" value="Segment"/>
</dbReference>